<dbReference type="PANTHER" id="PTHR30537:SF5">
    <property type="entry name" value="HTH-TYPE TRANSCRIPTIONAL ACTIVATOR TTDR-RELATED"/>
    <property type="match status" value="1"/>
</dbReference>
<dbReference type="RefSeq" id="WP_051578499.1">
    <property type="nucleotide sequence ID" value="NZ_AP022567.1"/>
</dbReference>
<dbReference type="InterPro" id="IPR000847">
    <property type="entry name" value="LysR_HTH_N"/>
</dbReference>
<dbReference type="PROSITE" id="PS50931">
    <property type="entry name" value="HTH_LYSR"/>
    <property type="match status" value="1"/>
</dbReference>
<evidence type="ECO:0000256" key="1">
    <source>
        <dbReference type="ARBA" id="ARBA00009437"/>
    </source>
</evidence>
<dbReference type="InterPro" id="IPR058163">
    <property type="entry name" value="LysR-type_TF_proteobact-type"/>
</dbReference>
<dbReference type="Gene3D" id="1.10.10.10">
    <property type="entry name" value="Winged helix-like DNA-binding domain superfamily/Winged helix DNA-binding domain"/>
    <property type="match status" value="1"/>
</dbReference>
<organism evidence="3 4">
    <name type="scientific">Mycolicibacterium mageritense</name>
    <name type="common">Mycobacterium mageritense</name>
    <dbReference type="NCBI Taxonomy" id="53462"/>
    <lineage>
        <taxon>Bacteria</taxon>
        <taxon>Bacillati</taxon>
        <taxon>Actinomycetota</taxon>
        <taxon>Actinomycetes</taxon>
        <taxon>Mycobacteriales</taxon>
        <taxon>Mycobacteriaceae</taxon>
        <taxon>Mycolicibacterium</taxon>
    </lineage>
</organism>
<reference evidence="3 4" key="1">
    <citation type="journal article" date="2019" name="Emerg. Microbes Infect.">
        <title>Comprehensive subspecies identification of 175 nontuberculous mycobacteria species based on 7547 genomic profiles.</title>
        <authorList>
            <person name="Matsumoto Y."/>
            <person name="Kinjo T."/>
            <person name="Motooka D."/>
            <person name="Nabeya D."/>
            <person name="Jung N."/>
            <person name="Uechi K."/>
            <person name="Horii T."/>
            <person name="Iida T."/>
            <person name="Fujita J."/>
            <person name="Nakamura S."/>
        </authorList>
    </citation>
    <scope>NUCLEOTIDE SEQUENCE [LARGE SCALE GENOMIC DNA]</scope>
    <source>
        <strain evidence="3 4">JCM 12375</strain>
    </source>
</reference>
<name>A0ABN5Y900_MYCME</name>
<dbReference type="InterPro" id="IPR036390">
    <property type="entry name" value="WH_DNA-bd_sf"/>
</dbReference>
<protein>
    <recommendedName>
        <fullName evidence="2">HTH lysR-type domain-containing protein</fullName>
    </recommendedName>
</protein>
<keyword evidence="4" id="KW-1185">Reference proteome</keyword>
<gene>
    <name evidence="3" type="ORF">MMAGJ_39010</name>
</gene>
<proteinExistence type="inferred from homology"/>
<dbReference type="InterPro" id="IPR036388">
    <property type="entry name" value="WH-like_DNA-bd_sf"/>
</dbReference>
<evidence type="ECO:0000259" key="2">
    <source>
        <dbReference type="PROSITE" id="PS50931"/>
    </source>
</evidence>
<dbReference type="Proteomes" id="UP000465622">
    <property type="component" value="Chromosome"/>
</dbReference>
<dbReference type="EMBL" id="AP022567">
    <property type="protein sequence ID" value="BBX34619.1"/>
    <property type="molecule type" value="Genomic_DNA"/>
</dbReference>
<sequence length="123" mass="13527">MSTSSMARWAKTHAIPLRGRGGPSHSASLAAQRDVPSALEHDSTLVGTRTWQRLQLFACAARYRTLTVAAQELGVRPISLINRIKYLESELGVQLLVRPENGCAMQLTDDGIQVLRSLRQTSD</sequence>
<dbReference type="Pfam" id="PF00126">
    <property type="entry name" value="HTH_1"/>
    <property type="match status" value="1"/>
</dbReference>
<evidence type="ECO:0000313" key="4">
    <source>
        <dbReference type="Proteomes" id="UP000465622"/>
    </source>
</evidence>
<feature type="domain" description="HTH lysR-type" evidence="2">
    <location>
        <begin position="49"/>
        <end position="108"/>
    </location>
</feature>
<dbReference type="PANTHER" id="PTHR30537">
    <property type="entry name" value="HTH-TYPE TRANSCRIPTIONAL REGULATOR"/>
    <property type="match status" value="1"/>
</dbReference>
<accession>A0ABN5Y900</accession>
<comment type="similarity">
    <text evidence="1">Belongs to the LysR transcriptional regulatory family.</text>
</comment>
<dbReference type="SUPFAM" id="SSF46785">
    <property type="entry name" value="Winged helix' DNA-binding domain"/>
    <property type="match status" value="1"/>
</dbReference>
<evidence type="ECO:0000313" key="3">
    <source>
        <dbReference type="EMBL" id="BBX34619.1"/>
    </source>
</evidence>